<dbReference type="InterPro" id="IPR029033">
    <property type="entry name" value="His_PPase_superfam"/>
</dbReference>
<keyword evidence="1" id="KW-1133">Transmembrane helix</keyword>
<evidence type="ECO:0000313" key="2">
    <source>
        <dbReference type="EMBL" id="KAF2411149.1"/>
    </source>
</evidence>
<proteinExistence type="predicted"/>
<dbReference type="Proteomes" id="UP000182470">
    <property type="component" value="Chromosome I"/>
</dbReference>
<name>A0A1G9ZDU7_9PSED</name>
<sequence length="225" mass="24759">MVNDVVDLTLTKPRSRRGSIKNSRKWWAGLAIIVLLLTGFLLWPSSPRDLGVGNRLLTSQVLPAWRDGDLIVLVRHEERCDRSTNPCFGSPEGLTLLGTQRAQELGKAFTKLGMGYSDMLASPALRTVQTSQFMFGKAVELTSSERAICGKDMGEELLSHKQPARNLVFVTHSGCIADFEKSLGFPHSKFSEYGSALFVRVKANGTFETLGIMNSQAWAAALKKL</sequence>
<evidence type="ECO:0000313" key="5">
    <source>
        <dbReference type="Proteomes" id="UP000748067"/>
    </source>
</evidence>
<dbReference type="AlphaFoldDB" id="A0A1G9ZDU7"/>
<protein>
    <submittedName>
        <fullName evidence="2">Lipopolysaccharide core heptose(II)-phosphate phosphatase</fullName>
        <ecNumber evidence="2">3.1.3.-</ecNumber>
    </submittedName>
</protein>
<keyword evidence="2" id="KW-0378">Hydrolase</keyword>
<dbReference type="SUPFAM" id="SSF53254">
    <property type="entry name" value="Phosphoglycerate mutase-like"/>
    <property type="match status" value="1"/>
</dbReference>
<dbReference type="EC" id="3.1.3.-" evidence="2"/>
<gene>
    <name evidence="2" type="primary">ais</name>
    <name evidence="2" type="ORF">PSAN_35890</name>
    <name evidence="3" type="ORF">SAMN04490179_3021</name>
</gene>
<evidence type="ECO:0000313" key="4">
    <source>
        <dbReference type="Proteomes" id="UP000182470"/>
    </source>
</evidence>
<dbReference type="Proteomes" id="UP000748067">
    <property type="component" value="Unassembled WGS sequence"/>
</dbReference>
<organism evidence="3 4">
    <name type="scientific">Pseudomonas antarctica</name>
    <dbReference type="NCBI Taxonomy" id="219572"/>
    <lineage>
        <taxon>Bacteria</taxon>
        <taxon>Pseudomonadati</taxon>
        <taxon>Pseudomonadota</taxon>
        <taxon>Gammaproteobacteria</taxon>
        <taxon>Pseudomonadales</taxon>
        <taxon>Pseudomonadaceae</taxon>
        <taxon>Pseudomonas</taxon>
    </lineage>
</organism>
<accession>A0A1G9ZDU7</accession>
<feature type="transmembrane region" description="Helical" evidence="1">
    <location>
        <begin position="26"/>
        <end position="43"/>
    </location>
</feature>
<dbReference type="GO" id="GO:0016787">
    <property type="term" value="F:hydrolase activity"/>
    <property type="evidence" value="ECO:0007669"/>
    <property type="project" value="UniProtKB-KW"/>
</dbReference>
<keyword evidence="1" id="KW-0472">Membrane</keyword>
<reference evidence="3 4" key="2">
    <citation type="submission" date="2016-10" db="EMBL/GenBank/DDBJ databases">
        <authorList>
            <person name="de Groot N.N."/>
        </authorList>
    </citation>
    <scope>NUCLEOTIDE SEQUENCE [LARGE SCALE GENOMIC DNA]</scope>
    <source>
        <strain evidence="3 4">BS2772</strain>
    </source>
</reference>
<dbReference type="Gene3D" id="3.40.50.1240">
    <property type="entry name" value="Phosphoglycerate mutase-like"/>
    <property type="match status" value="1"/>
</dbReference>
<dbReference type="RefSeq" id="WP_165447627.1">
    <property type="nucleotide sequence ID" value="NZ_JXDI01000001.1"/>
</dbReference>
<reference evidence="2 5" key="1">
    <citation type="submission" date="2015-01" db="EMBL/GenBank/DDBJ databases">
        <title>Genome Sequence of Pseudomonas antarctica CMS 35.</title>
        <authorList>
            <person name="Voget S."/>
            <person name="Chow J."/>
            <person name="Daniel R."/>
            <person name="Streit W."/>
        </authorList>
    </citation>
    <scope>NUCLEOTIDE SEQUENCE [LARGE SCALE GENOMIC DNA]</scope>
    <source>
        <strain evidence="2 5">CMS 35</strain>
    </source>
</reference>
<dbReference type="CDD" id="cd07040">
    <property type="entry name" value="HP"/>
    <property type="match status" value="1"/>
</dbReference>
<evidence type="ECO:0000256" key="1">
    <source>
        <dbReference type="SAM" id="Phobius"/>
    </source>
</evidence>
<dbReference type="EMBL" id="LT629704">
    <property type="protein sequence ID" value="SDN19141.1"/>
    <property type="molecule type" value="Genomic_DNA"/>
</dbReference>
<keyword evidence="5" id="KW-1185">Reference proteome</keyword>
<evidence type="ECO:0000313" key="3">
    <source>
        <dbReference type="EMBL" id="SDN19141.1"/>
    </source>
</evidence>
<dbReference type="EMBL" id="JXDI01000001">
    <property type="protein sequence ID" value="KAF2411149.1"/>
    <property type="molecule type" value="Genomic_DNA"/>
</dbReference>
<keyword evidence="1" id="KW-0812">Transmembrane</keyword>